<organism evidence="1">
    <name type="scientific">Opuntia streptacantha</name>
    <name type="common">Prickly pear cactus</name>
    <name type="synonym">Opuntia cardona</name>
    <dbReference type="NCBI Taxonomy" id="393608"/>
    <lineage>
        <taxon>Eukaryota</taxon>
        <taxon>Viridiplantae</taxon>
        <taxon>Streptophyta</taxon>
        <taxon>Embryophyta</taxon>
        <taxon>Tracheophyta</taxon>
        <taxon>Spermatophyta</taxon>
        <taxon>Magnoliopsida</taxon>
        <taxon>eudicotyledons</taxon>
        <taxon>Gunneridae</taxon>
        <taxon>Pentapetalae</taxon>
        <taxon>Caryophyllales</taxon>
        <taxon>Cactineae</taxon>
        <taxon>Cactaceae</taxon>
        <taxon>Opuntioideae</taxon>
        <taxon>Opuntia</taxon>
    </lineage>
</organism>
<sequence length="142" mass="15523">MAGDRDPESPIFIRFIEIMRIRVPLEHVTPVQEYPAGKQGSPLQSFGGFLRLRLMLCNAITSRTSVLLPSMRMLKTSPPLTRGAASEPATGVNLMLVRPARGHCVANTATPAEVTLRLPKYCTSFMLMLNVLPDADTLSSAK</sequence>
<reference evidence="1" key="2">
    <citation type="submission" date="2020-07" db="EMBL/GenBank/DDBJ databases">
        <authorList>
            <person name="Vera ALvarez R."/>
            <person name="Arias-Moreno D.M."/>
            <person name="Jimenez-Jacinto V."/>
            <person name="Jimenez-Bremont J.F."/>
            <person name="Swaminathan K."/>
            <person name="Moose S.P."/>
            <person name="Guerrero-Gonzalez M.L."/>
            <person name="Marino-Ramirez L."/>
            <person name="Landsman D."/>
            <person name="Rodriguez-Kessler M."/>
            <person name="Delgado-Sanchez P."/>
        </authorList>
    </citation>
    <scope>NUCLEOTIDE SEQUENCE</scope>
    <source>
        <tissue evidence="1">Cladode</tissue>
    </source>
</reference>
<dbReference type="AlphaFoldDB" id="A0A7C8YGX8"/>
<evidence type="ECO:0000313" key="1">
    <source>
        <dbReference type="EMBL" id="MBA4617831.1"/>
    </source>
</evidence>
<reference evidence="1" key="1">
    <citation type="journal article" date="2013" name="J. Plant Res.">
        <title>Effect of fungi and light on seed germination of three Opuntia species from semiarid lands of central Mexico.</title>
        <authorList>
            <person name="Delgado-Sanchez P."/>
            <person name="Jimenez-Bremont J.F."/>
            <person name="Guerrero-Gonzalez Mde L."/>
            <person name="Flores J."/>
        </authorList>
    </citation>
    <scope>NUCLEOTIDE SEQUENCE</scope>
    <source>
        <tissue evidence="1">Cladode</tissue>
    </source>
</reference>
<accession>A0A7C8YGX8</accession>
<name>A0A7C8YGX8_OPUST</name>
<dbReference type="EMBL" id="GISG01017982">
    <property type="protein sequence ID" value="MBA4617831.1"/>
    <property type="molecule type" value="Transcribed_RNA"/>
</dbReference>
<protein>
    <submittedName>
        <fullName evidence="1">Uncharacterized protein</fullName>
    </submittedName>
</protein>
<proteinExistence type="predicted"/>